<dbReference type="SUPFAM" id="SSF52279">
    <property type="entry name" value="Beta-D-glucan exohydrolase, C-terminal domain"/>
    <property type="match status" value="1"/>
</dbReference>
<dbReference type="Proteomes" id="UP000827549">
    <property type="component" value="Chromosome 2"/>
</dbReference>
<protein>
    <submittedName>
        <fullName evidence="10">Beta-glucosidase C</fullName>
    </submittedName>
</protein>
<evidence type="ECO:0000259" key="9">
    <source>
        <dbReference type="Pfam" id="PF00933"/>
    </source>
</evidence>
<dbReference type="GO" id="GO:0016020">
    <property type="term" value="C:membrane"/>
    <property type="evidence" value="ECO:0007669"/>
    <property type="project" value="UniProtKB-SubCell"/>
</dbReference>
<organism evidence="10 11">
    <name type="scientific">Vanrija pseudolonga</name>
    <dbReference type="NCBI Taxonomy" id="143232"/>
    <lineage>
        <taxon>Eukaryota</taxon>
        <taxon>Fungi</taxon>
        <taxon>Dikarya</taxon>
        <taxon>Basidiomycota</taxon>
        <taxon>Agaricomycotina</taxon>
        <taxon>Tremellomycetes</taxon>
        <taxon>Trichosporonales</taxon>
        <taxon>Trichosporonaceae</taxon>
        <taxon>Vanrija</taxon>
    </lineage>
</organism>
<dbReference type="Gene3D" id="3.40.50.1700">
    <property type="entry name" value="Glycoside hydrolase family 3 C-terminal domain"/>
    <property type="match status" value="1"/>
</dbReference>
<evidence type="ECO:0000313" key="11">
    <source>
        <dbReference type="Proteomes" id="UP000827549"/>
    </source>
</evidence>
<feature type="transmembrane region" description="Helical" evidence="8">
    <location>
        <begin position="273"/>
        <end position="293"/>
    </location>
</feature>
<feature type="transmembrane region" description="Helical" evidence="8">
    <location>
        <begin position="2109"/>
        <end position="2129"/>
    </location>
</feature>
<dbReference type="Pfam" id="PF00933">
    <property type="entry name" value="Glyco_hydro_3"/>
    <property type="match status" value="1"/>
</dbReference>
<dbReference type="GO" id="GO:0004553">
    <property type="term" value="F:hydrolase activity, hydrolyzing O-glycosyl compounds"/>
    <property type="evidence" value="ECO:0007669"/>
    <property type="project" value="InterPro"/>
</dbReference>
<feature type="region of interest" description="Disordered" evidence="7">
    <location>
        <begin position="2173"/>
        <end position="2196"/>
    </location>
</feature>
<feature type="transmembrane region" description="Helical" evidence="8">
    <location>
        <begin position="185"/>
        <end position="203"/>
    </location>
</feature>
<evidence type="ECO:0000256" key="5">
    <source>
        <dbReference type="ARBA" id="ARBA00022989"/>
    </source>
</evidence>
<name>A0AAF0Y189_9TREE</name>
<feature type="transmembrane region" description="Helical" evidence="8">
    <location>
        <begin position="1755"/>
        <end position="1775"/>
    </location>
</feature>
<dbReference type="InterPro" id="IPR036259">
    <property type="entry name" value="MFS_trans_sf"/>
</dbReference>
<feature type="transmembrane region" description="Helical" evidence="8">
    <location>
        <begin position="2036"/>
        <end position="2056"/>
    </location>
</feature>
<dbReference type="CDD" id="cd12148">
    <property type="entry name" value="fungal_TF_MHR"/>
    <property type="match status" value="1"/>
</dbReference>
<feature type="transmembrane region" description="Helical" evidence="8">
    <location>
        <begin position="1844"/>
        <end position="1863"/>
    </location>
</feature>
<dbReference type="Pfam" id="PF05978">
    <property type="entry name" value="UNC-93"/>
    <property type="match status" value="2"/>
</dbReference>
<dbReference type="InterPro" id="IPR036962">
    <property type="entry name" value="Glyco_hydro_3_N_sf"/>
</dbReference>
<comment type="similarity">
    <text evidence="2">Belongs to the glycosyl hydrolase 3 family.</text>
</comment>
<accession>A0AAF0Y189</accession>
<feature type="transmembrane region" description="Helical" evidence="8">
    <location>
        <begin position="2076"/>
        <end position="2097"/>
    </location>
</feature>
<feature type="transmembrane region" description="Helical" evidence="8">
    <location>
        <begin position="113"/>
        <end position="136"/>
    </location>
</feature>
<evidence type="ECO:0000256" key="3">
    <source>
        <dbReference type="ARBA" id="ARBA00022692"/>
    </source>
</evidence>
<dbReference type="InterPro" id="IPR017853">
    <property type="entry name" value="GH"/>
</dbReference>
<evidence type="ECO:0000256" key="7">
    <source>
        <dbReference type="SAM" id="MobiDB-lite"/>
    </source>
</evidence>
<evidence type="ECO:0000256" key="8">
    <source>
        <dbReference type="SAM" id="Phobius"/>
    </source>
</evidence>
<reference evidence="10" key="1">
    <citation type="submission" date="2023-10" db="EMBL/GenBank/DDBJ databases">
        <authorList>
            <person name="Noh H."/>
        </authorList>
    </citation>
    <scope>NUCLEOTIDE SEQUENCE</scope>
    <source>
        <strain evidence="10">DUCC4014</strain>
    </source>
</reference>
<keyword evidence="5 8" id="KW-1133">Transmembrane helix</keyword>
<dbReference type="EMBL" id="CP086715">
    <property type="protein sequence ID" value="WOO78273.1"/>
    <property type="molecule type" value="Genomic_DNA"/>
</dbReference>
<dbReference type="SUPFAM" id="SSF51445">
    <property type="entry name" value="(Trans)glycosidases"/>
    <property type="match status" value="1"/>
</dbReference>
<evidence type="ECO:0000256" key="1">
    <source>
        <dbReference type="ARBA" id="ARBA00004141"/>
    </source>
</evidence>
<dbReference type="RefSeq" id="XP_062624305.1">
    <property type="nucleotide sequence ID" value="XM_062768321.1"/>
</dbReference>
<dbReference type="InterPro" id="IPR001764">
    <property type="entry name" value="Glyco_hydro_3_N"/>
</dbReference>
<feature type="transmembrane region" description="Helical" evidence="8">
    <location>
        <begin position="148"/>
        <end position="173"/>
    </location>
</feature>
<dbReference type="InterPro" id="IPR051617">
    <property type="entry name" value="UNC-93-like_regulator"/>
</dbReference>
<feature type="transmembrane region" description="Helical" evidence="8">
    <location>
        <begin position="2004"/>
        <end position="2024"/>
    </location>
</feature>
<dbReference type="InterPro" id="IPR010291">
    <property type="entry name" value="Ion_channel_UNC-93"/>
</dbReference>
<dbReference type="GeneID" id="87805077"/>
<feature type="transmembrane region" description="Helical" evidence="8">
    <location>
        <begin position="57"/>
        <end position="75"/>
    </location>
</feature>
<comment type="subcellular location">
    <subcellularLocation>
        <location evidence="1">Membrane</location>
        <topology evidence="1">Multi-pass membrane protein</topology>
    </subcellularLocation>
</comment>
<evidence type="ECO:0000256" key="6">
    <source>
        <dbReference type="ARBA" id="ARBA00023136"/>
    </source>
</evidence>
<feature type="transmembrane region" description="Helical" evidence="8">
    <location>
        <begin position="2135"/>
        <end position="2159"/>
    </location>
</feature>
<feature type="transmembrane region" description="Helical" evidence="8">
    <location>
        <begin position="82"/>
        <end position="101"/>
    </location>
</feature>
<keyword evidence="3 8" id="KW-0812">Transmembrane</keyword>
<evidence type="ECO:0000313" key="10">
    <source>
        <dbReference type="EMBL" id="WOO78273.1"/>
    </source>
</evidence>
<dbReference type="Gene3D" id="1.20.1250.20">
    <property type="entry name" value="MFS general substrate transporter like domains"/>
    <property type="match status" value="1"/>
</dbReference>
<feature type="region of interest" description="Disordered" evidence="7">
    <location>
        <begin position="589"/>
        <end position="634"/>
    </location>
</feature>
<dbReference type="Gene3D" id="3.20.20.300">
    <property type="entry name" value="Glycoside hydrolase, family 3, N-terminal domain"/>
    <property type="match status" value="1"/>
</dbReference>
<feature type="transmembrane region" description="Helical" evidence="8">
    <location>
        <begin position="405"/>
        <end position="429"/>
    </location>
</feature>
<feature type="transmembrane region" description="Helical" evidence="8">
    <location>
        <begin position="305"/>
        <end position="324"/>
    </location>
</feature>
<dbReference type="PANTHER" id="PTHR23294:SF19">
    <property type="entry name" value="DUF895 DOMAIN MEMBRANE PROTEIN-RELATED"/>
    <property type="match status" value="1"/>
</dbReference>
<feature type="compositionally biased region" description="Low complexity" evidence="7">
    <location>
        <begin position="612"/>
        <end position="627"/>
    </location>
</feature>
<proteinExistence type="inferred from homology"/>
<dbReference type="SUPFAM" id="SSF103473">
    <property type="entry name" value="MFS general substrate transporter"/>
    <property type="match status" value="2"/>
</dbReference>
<keyword evidence="4" id="KW-0378">Hydrolase</keyword>
<keyword evidence="11" id="KW-1185">Reference proteome</keyword>
<evidence type="ECO:0000256" key="2">
    <source>
        <dbReference type="ARBA" id="ARBA00005336"/>
    </source>
</evidence>
<dbReference type="PRINTS" id="PR00133">
    <property type="entry name" value="GLHYDRLASE3"/>
</dbReference>
<dbReference type="PANTHER" id="PTHR23294">
    <property type="entry name" value="ET TRANSLATION PRODUCT-RELATED"/>
    <property type="match status" value="1"/>
</dbReference>
<feature type="compositionally biased region" description="Acidic residues" evidence="7">
    <location>
        <begin position="532"/>
        <end position="546"/>
    </location>
</feature>
<feature type="transmembrane region" description="Helical" evidence="8">
    <location>
        <begin position="1787"/>
        <end position="1807"/>
    </location>
</feature>
<feature type="transmembrane region" description="Helical" evidence="8">
    <location>
        <begin position="347"/>
        <end position="366"/>
    </location>
</feature>
<sequence>MADNSSKTELAQPFEKRVWYRSPITAAVIIGLCNFAAPGLWDAMNSLGAGGQQTPWLVNSANALTFALMVLTSFLGSAITDLVGVNWALFLGGVGYVPYLAGLYCNSVFGTKWVILFGATTCGLSAGLFWAIEASIAFSYPEPERMGLFLGIWMSFRVLGQIVGGAINLGMNVNRDTEGSINPKVYLVFVGLQAAGPFLSFLMPKPHWVQRRDGQPVRLYTNIPILHELRETTRVLFSKNFLLLIPLIIAGIFPESFIFTYMASHFTVRVRALGSFIGAIACVIVANIVGTYLDIRRISDKTKARVTFGALMALMGGWWIWTIVLENNFPNGGEAIDWKSKYFGRTFALYILLMSTYQCFYLYVYFVSRQMAKTHADAVRIAGLVRMVQSAAQAVSYGTNSIESFALLGSATLNFGLWGLAIPFTVILIRKVGVTLNGPPADRGDDEDDHVSSAPTLARSDSKEQRWDGSNSDLDTLIVIISDLLGLGVWRRRHLLQVALVMEVVLGVKFGLVAVKDDCNLLEHAALGFGEGEVDDDNGEDQDGEEDKVPPRHRTLRPRKAISDDLNAPCARCTRLGLACEYNHLRRGPPKGFKRKRRLQGSDDPSPVESISPGTATPAGPGAASGHHATDEAVLPTPSSDALWLALSSVAQSTGASGPSAIHPPGVSAARMRADRLDELAPLLRSTPAAGKSPQGVFPLVRPFYPDLESRPAKMKKTLETYLEPRIGDEDSRFPSIEPEERTHATLEAGDGTPGTVLDLLVSQSHRTPTLPIPDPVSVGLLSEPEAQWLFKRFAEHVSPSSHIFDHAYHTYERVRRSPVLFTAVMYAAARFFRPHLADWCLDMAETGIARAMRNADVDLPLVQALLTLVYWKRPKDPTAYYKLGLATRCICQLGVKWQIDEWDPSTVADDEERERAKVDAERVAYTAFGMDNSYGVMFRLPSMGWPIPPARKLRVWAENHAHLGVTGDFFKVFLTECWEMHQEIGEYSRPPSTDNESVDELTVCSLAMEHVTVLSERWLNDPQPTGVLRLIMVLILKMMLMKRHVVSLLHGLSTISAVLDLFKECADVVVQLVSSGEVIFLSDMSTVSLSVPVLLAFHEDVSRTISILRTTSEAVDRLTPLTGDDHPLCYVQRCHHRVLSALERFQPNQTPQANDYQDVQLLGDNWTHAPAPDLSNDSAFLNDPFWLYPTHRVEDLVSRLTLEEKAGLMFHMMIIPSDDLDDVSPTWGFPSTASLLNLGLSHFNIMGGFDTAKEFAEYTNKIQTAARNTRLGIPVTLSTDPRHAFTDNPQLSLKSGPFSQWPESIGLAAIGDAERMEAYADIVRQEYIAVGMRMGLHPQADLATEPRWSRIPGSLGEDNNLASELVTAHIRGLQQAKFGPTSVAACVKHFPGGGPLKNGFDSHFKWGKDQIYPGDQWDYHLKPFRAAVAEGTRYMMPAYGRPVGTRYPEVGMAFNKPVVTGCLREELGYKGVVVSDWGILIDYGTEEKLGDLAPARAWGVEHLSPLERVVVALDAGIDQFGGHGEPHFIVEAVKSGRVPESRIDESARRILRDKFELGLFESPFVDVDAAGAVVGRKEFVAAGLVAQKDAVTLLKNAEHNGKPLLPLSPNAKVHLVGFKQSAADLGVTGADIDWADVAVVRLQTPWEAKGNGAFCTMFHHGKLDFDQATLDQVADLAKKVPVVLEIFADRPPILGSLDDDASAIMLSYGLSEPALVDVLYGHSPKGKLPFDLPRSMQALEAAGAIKHVWYRSPIYAAFIIGICNFCAPGLWTAMNAIGGGGQATPFLVNAANALTFTLMVGTAFLGSTVLNVVGVNWALFLGAAGYAPYVAGLYTNTVYGTKWLMLFGATTCGISAGLFWAIEASVAFAYPEPERLGRFLGIWTSFSVGGKLVGGAINLGMNANRGTAGSINPKVFLVFVALQAAGPFTAFLLPRPDKVQRRDGKAVKIYSDHKAWDEIKATWRVLLSREVLLLVPFIVQGLFPQSWVNTYMGSHFTVRVRSLGAFVAAVACVIISNVVGKYLDLSKVSLKARARYTFIWFTVTRGAWWIWALVLESNFPTDKAIDWTSPLFGKTFALYVLFSANLQGLFMYTYFVCKNVCKTHEDEARVAGLLRAVQSAAMAVAYGTSSIKSFAQLGSAALNFALWGVAIVPTWFVIRRIGIDLNGPVAKDNDEHDEGQVAHLPQSDNEQTVHRTPGTAHGLVIATTASDGELVTTSLEAPS</sequence>
<feature type="region of interest" description="Disordered" evidence="7">
    <location>
        <begin position="530"/>
        <end position="556"/>
    </location>
</feature>
<evidence type="ECO:0000256" key="4">
    <source>
        <dbReference type="ARBA" id="ARBA00022801"/>
    </source>
</evidence>
<feature type="transmembrane region" description="Helical" evidence="8">
    <location>
        <begin position="18"/>
        <end position="37"/>
    </location>
</feature>
<dbReference type="InterPro" id="IPR036881">
    <property type="entry name" value="Glyco_hydro_3_C_sf"/>
</dbReference>
<dbReference type="GO" id="GO:0005975">
    <property type="term" value="P:carbohydrate metabolic process"/>
    <property type="evidence" value="ECO:0007669"/>
    <property type="project" value="InterPro"/>
</dbReference>
<feature type="region of interest" description="Disordered" evidence="7">
    <location>
        <begin position="440"/>
        <end position="469"/>
    </location>
</feature>
<gene>
    <name evidence="10" type="primary">SPAC922.05c_4</name>
    <name evidence="10" type="ORF">LOC62_02G001824</name>
</gene>
<feature type="transmembrane region" description="Helical" evidence="8">
    <location>
        <begin position="1813"/>
        <end position="1832"/>
    </location>
</feature>
<keyword evidence="6 8" id="KW-0472">Membrane</keyword>
<feature type="compositionally biased region" description="Basic residues" evidence="7">
    <location>
        <begin position="589"/>
        <end position="599"/>
    </location>
</feature>
<feature type="transmembrane region" description="Helical" evidence="8">
    <location>
        <begin position="1916"/>
        <end position="1934"/>
    </location>
</feature>
<feature type="domain" description="Glycoside hydrolase family 3 N-terminal" evidence="9">
    <location>
        <begin position="1248"/>
        <end position="1553"/>
    </location>
</feature>
<feature type="transmembrane region" description="Helical" evidence="8">
    <location>
        <begin position="241"/>
        <end position="261"/>
    </location>
</feature>